<protein>
    <recommendedName>
        <fullName evidence="5">Hemolysin-type calcium-binding repeat-containing protein</fullName>
    </recommendedName>
</protein>
<name>A0ABY7TW30_9SPHN</name>
<proteinExistence type="predicted"/>
<dbReference type="EMBL" id="CP117417">
    <property type="protein sequence ID" value="WCT77145.1"/>
    <property type="molecule type" value="Genomic_DNA"/>
</dbReference>
<evidence type="ECO:0000256" key="2">
    <source>
        <dbReference type="ARBA" id="ARBA00022525"/>
    </source>
</evidence>
<sequence>MATINATYSTTPLNVTLGDSGNTVYGSAYGDTVVGGAGADFLNGGAGDDKLYGGAGDDSLSGGAGNDTLWGGSGIDRMAGGAGNDTFLIKAGDLDSSLSAATTQKTIVDFQGASTWVSGANDLLLLAGFGTGSTLTVMGTSDHYTPPASSPNAVLYYYDLHDAATGHDYTIGIVSLNGNALSTAAGDIKWVS</sequence>
<reference evidence="3 4" key="1">
    <citation type="submission" date="2023-02" db="EMBL/GenBank/DDBJ databases">
        <title>Genome sequence of Novosphingobium humi KACC 19094.</title>
        <authorList>
            <person name="Kim S."/>
            <person name="Heo J."/>
            <person name="Kwon S.-W."/>
        </authorList>
    </citation>
    <scope>NUCLEOTIDE SEQUENCE [LARGE SCALE GENOMIC DNA]</scope>
    <source>
        <strain evidence="3 4">KACC 19094</strain>
    </source>
</reference>
<comment type="subcellular location">
    <subcellularLocation>
        <location evidence="1">Secreted</location>
    </subcellularLocation>
</comment>
<gene>
    <name evidence="3" type="ORF">PQ457_14655</name>
</gene>
<dbReference type="InterPro" id="IPR050557">
    <property type="entry name" value="RTX_toxin/Mannuronan_C5-epim"/>
</dbReference>
<dbReference type="RefSeq" id="WP_273617534.1">
    <property type="nucleotide sequence ID" value="NZ_CP117417.1"/>
</dbReference>
<dbReference type="PRINTS" id="PR00313">
    <property type="entry name" value="CABNDNGRPT"/>
</dbReference>
<evidence type="ECO:0000256" key="1">
    <source>
        <dbReference type="ARBA" id="ARBA00004613"/>
    </source>
</evidence>
<dbReference type="InterPro" id="IPR001343">
    <property type="entry name" value="Hemolysn_Ca-bd"/>
</dbReference>
<dbReference type="Gene3D" id="2.150.10.10">
    <property type="entry name" value="Serralysin-like metalloprotease, C-terminal"/>
    <property type="match status" value="1"/>
</dbReference>
<dbReference type="SUPFAM" id="SSF51120">
    <property type="entry name" value="beta-Roll"/>
    <property type="match status" value="1"/>
</dbReference>
<dbReference type="InterPro" id="IPR018511">
    <property type="entry name" value="Hemolysin-typ_Ca-bd_CS"/>
</dbReference>
<dbReference type="PROSITE" id="PS00330">
    <property type="entry name" value="HEMOLYSIN_CALCIUM"/>
    <property type="match status" value="3"/>
</dbReference>
<evidence type="ECO:0000313" key="3">
    <source>
        <dbReference type="EMBL" id="WCT77145.1"/>
    </source>
</evidence>
<dbReference type="InterPro" id="IPR011049">
    <property type="entry name" value="Serralysin-like_metalloprot_C"/>
</dbReference>
<evidence type="ECO:0008006" key="5">
    <source>
        <dbReference type="Google" id="ProtNLM"/>
    </source>
</evidence>
<evidence type="ECO:0000313" key="4">
    <source>
        <dbReference type="Proteomes" id="UP001218231"/>
    </source>
</evidence>
<dbReference type="Pfam" id="PF00353">
    <property type="entry name" value="HemolysinCabind"/>
    <property type="match status" value="1"/>
</dbReference>
<dbReference type="PANTHER" id="PTHR38340:SF1">
    <property type="entry name" value="S-LAYER PROTEIN"/>
    <property type="match status" value="1"/>
</dbReference>
<keyword evidence="2" id="KW-0964">Secreted</keyword>
<dbReference type="Proteomes" id="UP001218231">
    <property type="component" value="Chromosome"/>
</dbReference>
<accession>A0ABY7TW30</accession>
<keyword evidence="4" id="KW-1185">Reference proteome</keyword>
<organism evidence="3 4">
    <name type="scientific">Novosphingobium humi</name>
    <dbReference type="NCBI Taxonomy" id="2282397"/>
    <lineage>
        <taxon>Bacteria</taxon>
        <taxon>Pseudomonadati</taxon>
        <taxon>Pseudomonadota</taxon>
        <taxon>Alphaproteobacteria</taxon>
        <taxon>Sphingomonadales</taxon>
        <taxon>Sphingomonadaceae</taxon>
        <taxon>Novosphingobium</taxon>
    </lineage>
</organism>
<dbReference type="PANTHER" id="PTHR38340">
    <property type="entry name" value="S-LAYER PROTEIN"/>
    <property type="match status" value="1"/>
</dbReference>